<comment type="caution">
    <text evidence="1">The sequence shown here is derived from an EMBL/GenBank/DDBJ whole genome shotgun (WGS) entry which is preliminary data.</text>
</comment>
<gene>
    <name evidence="1" type="ORF">S12H4_05332</name>
</gene>
<sequence>MRQHPLFIKYTRDWLHEVTGYSKGYLSRVATGKIPLSRSFIERVCFKLHKPEEELFLPDATEAQSTPAHTRNQQ</sequence>
<accession>X1R8L8</accession>
<organism evidence="1">
    <name type="scientific">marine sediment metagenome</name>
    <dbReference type="NCBI Taxonomy" id="412755"/>
    <lineage>
        <taxon>unclassified sequences</taxon>
        <taxon>metagenomes</taxon>
        <taxon>ecological metagenomes</taxon>
    </lineage>
</organism>
<name>X1R8L8_9ZZZZ</name>
<dbReference type="InterPro" id="IPR010982">
    <property type="entry name" value="Lambda_DNA-bd_dom_sf"/>
</dbReference>
<dbReference type="GO" id="GO:0003677">
    <property type="term" value="F:DNA binding"/>
    <property type="evidence" value="ECO:0007669"/>
    <property type="project" value="InterPro"/>
</dbReference>
<evidence type="ECO:0000313" key="1">
    <source>
        <dbReference type="EMBL" id="GAI63381.1"/>
    </source>
</evidence>
<proteinExistence type="predicted"/>
<protein>
    <recommendedName>
        <fullName evidence="2">HTH cro/C1-type domain-containing protein</fullName>
    </recommendedName>
</protein>
<evidence type="ECO:0008006" key="2">
    <source>
        <dbReference type="Google" id="ProtNLM"/>
    </source>
</evidence>
<dbReference type="AlphaFoldDB" id="X1R8L8"/>
<dbReference type="EMBL" id="BARW01001747">
    <property type="protein sequence ID" value="GAI63381.1"/>
    <property type="molecule type" value="Genomic_DNA"/>
</dbReference>
<dbReference type="SUPFAM" id="SSF47413">
    <property type="entry name" value="lambda repressor-like DNA-binding domains"/>
    <property type="match status" value="1"/>
</dbReference>
<reference evidence="1" key="1">
    <citation type="journal article" date="2014" name="Front. Microbiol.">
        <title>High frequency of phylogenetically diverse reductive dehalogenase-homologous genes in deep subseafloor sedimentary metagenomes.</title>
        <authorList>
            <person name="Kawai M."/>
            <person name="Futagami T."/>
            <person name="Toyoda A."/>
            <person name="Takaki Y."/>
            <person name="Nishi S."/>
            <person name="Hori S."/>
            <person name="Arai W."/>
            <person name="Tsubouchi T."/>
            <person name="Morono Y."/>
            <person name="Uchiyama I."/>
            <person name="Ito T."/>
            <person name="Fujiyama A."/>
            <person name="Inagaki F."/>
            <person name="Takami H."/>
        </authorList>
    </citation>
    <scope>NUCLEOTIDE SEQUENCE</scope>
    <source>
        <strain evidence="1">Expedition CK06-06</strain>
    </source>
</reference>